<dbReference type="RefSeq" id="WP_138538827.1">
    <property type="nucleotide sequence ID" value="NZ_CP045429.1"/>
</dbReference>
<dbReference type="EMBL" id="CP045429">
    <property type="protein sequence ID" value="QPB81554.1"/>
    <property type="molecule type" value="Genomic_DNA"/>
</dbReference>
<evidence type="ECO:0000256" key="2">
    <source>
        <dbReference type="SAM" id="MobiDB-lite"/>
    </source>
</evidence>
<feature type="compositionally biased region" description="Polar residues" evidence="2">
    <location>
        <begin position="1"/>
        <end position="13"/>
    </location>
</feature>
<evidence type="ECO:0000313" key="4">
    <source>
        <dbReference type="Proteomes" id="UP000305729"/>
    </source>
</evidence>
<proteinExistence type="predicted"/>
<sequence length="145" mass="15801">MTSQKGNLRSFDNTVKPHVQENASQAGTPEDLSRVLDIIQESVAPITQKRGNPDVSKHSDVQKATDAIVKARNALESANSDLKLAELELSLAKYNLESGEDIPSASLVKAVKDAEEKVAKRKDAKSKAEIELQTKLNNLHDIINS</sequence>
<dbReference type="Proteomes" id="UP000305729">
    <property type="component" value="Chromosome 1"/>
</dbReference>
<feature type="coiled-coil region" evidence="1">
    <location>
        <begin position="61"/>
        <end position="131"/>
    </location>
</feature>
<accession>A0A5S3UUI1</accession>
<gene>
    <name evidence="3" type="ORF">CWC22_000365</name>
</gene>
<evidence type="ECO:0000313" key="3">
    <source>
        <dbReference type="EMBL" id="QPB81554.1"/>
    </source>
</evidence>
<keyword evidence="1" id="KW-0175">Coiled coil</keyword>
<feature type="region of interest" description="Disordered" evidence="2">
    <location>
        <begin position="1"/>
        <end position="31"/>
    </location>
</feature>
<organism evidence="3 4">
    <name type="scientific">Pseudoalteromonas rubra</name>
    <dbReference type="NCBI Taxonomy" id="43658"/>
    <lineage>
        <taxon>Bacteria</taxon>
        <taxon>Pseudomonadati</taxon>
        <taxon>Pseudomonadota</taxon>
        <taxon>Gammaproteobacteria</taxon>
        <taxon>Alteromonadales</taxon>
        <taxon>Pseudoalteromonadaceae</taxon>
        <taxon>Pseudoalteromonas</taxon>
    </lineage>
</organism>
<reference evidence="3 4" key="1">
    <citation type="submission" date="2019-10" db="EMBL/GenBank/DDBJ databases">
        <title>Pseudoalteromonas rubra S4059.</title>
        <authorList>
            <person name="Paulsen S."/>
            <person name="Wang X."/>
        </authorList>
    </citation>
    <scope>NUCLEOTIDE SEQUENCE [LARGE SCALE GENOMIC DNA]</scope>
    <source>
        <strain evidence="3 4">S4059</strain>
    </source>
</reference>
<protein>
    <submittedName>
        <fullName evidence="3">Uncharacterized protein</fullName>
    </submittedName>
</protein>
<evidence type="ECO:0000256" key="1">
    <source>
        <dbReference type="SAM" id="Coils"/>
    </source>
</evidence>
<name>A0A5S3UUI1_9GAMM</name>
<dbReference type="AlphaFoldDB" id="A0A5S3UUI1"/>